<keyword evidence="2" id="KW-0732">Signal</keyword>
<accession>A0A8H4KUE0</accession>
<feature type="compositionally biased region" description="Polar residues" evidence="1">
    <location>
        <begin position="303"/>
        <end position="378"/>
    </location>
</feature>
<feature type="chain" id="PRO_5034889058" description="CBM-cenC domain-containing protein" evidence="2">
    <location>
        <begin position="19"/>
        <end position="550"/>
    </location>
</feature>
<gene>
    <name evidence="3" type="ORF">F53441_1494</name>
</gene>
<feature type="signal peptide" evidence="2">
    <location>
        <begin position="1"/>
        <end position="18"/>
    </location>
</feature>
<evidence type="ECO:0000256" key="2">
    <source>
        <dbReference type="SAM" id="SignalP"/>
    </source>
</evidence>
<dbReference type="Proteomes" id="UP000605986">
    <property type="component" value="Unassembled WGS sequence"/>
</dbReference>
<evidence type="ECO:0008006" key="5">
    <source>
        <dbReference type="Google" id="ProtNLM"/>
    </source>
</evidence>
<feature type="compositionally biased region" description="Low complexity" evidence="1">
    <location>
        <begin position="289"/>
        <end position="302"/>
    </location>
</feature>
<evidence type="ECO:0000313" key="3">
    <source>
        <dbReference type="EMBL" id="KAF4456335.1"/>
    </source>
</evidence>
<dbReference type="Gene3D" id="2.60.120.260">
    <property type="entry name" value="Galactose-binding domain-like"/>
    <property type="match status" value="1"/>
</dbReference>
<name>A0A8H4KUE0_9HYPO</name>
<sequence>MRSLIAIAALALSGAVSAGPCKPKLTTAAETSATGTSSAALEAITLPAPPTDEPVSNAVTGGGMSDLTHFELTGDVTKNTKDGITKDGSTDTNCAQLAAKGTPDGRKRQNLGDIAALKQMLTGLDVRSQYTVQFYYYVFTPPARSTSCVLEAFLGSTKFFTTGIFANGASVSYNQVLVSTSTPANEGALNIQTTCFGGGSAMVFIDSIFVSNQVTIENIGNYQLDFGDGAIHEPVKSSASTQVFQTTAQGGSAASTDVTSQGNTSQPTSVAQNGGTTEPTRGGSQPTETATNGGNSGTTTSAVQHEQQTETSQADAESTTVPGSDSETTSAFEQNGFTTTTRPTDAQSTTTSSSENTGFTTTTSAFNPDQTISSLNNAAPPQQYCRGQNLISNSGFEAADQNWDRAGNTAIVYNGQLGPNARANTGELAMAMRWPQSGSTRASFKQSISVTPNAQYSLGYGYHVANGRQLGFYECHVLVHLGDTLFDDFDPFYDSNAWSGYVNRQNFITPTQGTVELSVELYCNNSNDPAFTILWDDLWLSPCGVQMAAN</sequence>
<comment type="caution">
    <text evidence="3">The sequence shown here is derived from an EMBL/GenBank/DDBJ whole genome shotgun (WGS) entry which is preliminary data.</text>
</comment>
<evidence type="ECO:0000256" key="1">
    <source>
        <dbReference type="SAM" id="MobiDB-lite"/>
    </source>
</evidence>
<dbReference type="OrthoDB" id="5105532at2759"/>
<protein>
    <recommendedName>
        <fullName evidence="5">CBM-cenC domain-containing protein</fullName>
    </recommendedName>
</protein>
<reference evidence="3" key="1">
    <citation type="submission" date="2020-01" db="EMBL/GenBank/DDBJ databases">
        <title>Identification and distribution of gene clusters putatively required for synthesis of sphingolipid metabolism inhibitors in phylogenetically diverse species of the filamentous fungus Fusarium.</title>
        <authorList>
            <person name="Kim H.-S."/>
            <person name="Busman M."/>
            <person name="Brown D.W."/>
            <person name="Divon H."/>
            <person name="Uhlig S."/>
            <person name="Proctor R.H."/>
        </authorList>
    </citation>
    <scope>NUCLEOTIDE SEQUENCE</scope>
    <source>
        <strain evidence="3">NRRL 53441</strain>
    </source>
</reference>
<feature type="region of interest" description="Disordered" evidence="1">
    <location>
        <begin position="246"/>
        <end position="378"/>
    </location>
</feature>
<dbReference type="AlphaFoldDB" id="A0A8H4KUE0"/>
<feature type="compositionally biased region" description="Polar residues" evidence="1">
    <location>
        <begin position="246"/>
        <end position="288"/>
    </location>
</feature>
<organism evidence="3 4">
    <name type="scientific">Fusarium austroafricanum</name>
    <dbReference type="NCBI Taxonomy" id="2364996"/>
    <lineage>
        <taxon>Eukaryota</taxon>
        <taxon>Fungi</taxon>
        <taxon>Dikarya</taxon>
        <taxon>Ascomycota</taxon>
        <taxon>Pezizomycotina</taxon>
        <taxon>Sordariomycetes</taxon>
        <taxon>Hypocreomycetidae</taxon>
        <taxon>Hypocreales</taxon>
        <taxon>Nectriaceae</taxon>
        <taxon>Fusarium</taxon>
        <taxon>Fusarium concolor species complex</taxon>
    </lineage>
</organism>
<proteinExistence type="predicted"/>
<evidence type="ECO:0000313" key="4">
    <source>
        <dbReference type="Proteomes" id="UP000605986"/>
    </source>
</evidence>
<keyword evidence="4" id="KW-1185">Reference proteome</keyword>
<dbReference type="EMBL" id="JAADJG010000061">
    <property type="protein sequence ID" value="KAF4456335.1"/>
    <property type="molecule type" value="Genomic_DNA"/>
</dbReference>